<proteinExistence type="predicted"/>
<keyword evidence="3" id="KW-1185">Reference proteome</keyword>
<dbReference type="AlphaFoldDB" id="A0A3N4I7S7"/>
<gene>
    <name evidence="2" type="ORF">BJ508DRAFT_130699</name>
</gene>
<evidence type="ECO:0000313" key="2">
    <source>
        <dbReference type="EMBL" id="RPA80231.1"/>
    </source>
</evidence>
<evidence type="ECO:0000256" key="1">
    <source>
        <dbReference type="SAM" id="MobiDB-lite"/>
    </source>
</evidence>
<organism evidence="2 3">
    <name type="scientific">Ascobolus immersus RN42</name>
    <dbReference type="NCBI Taxonomy" id="1160509"/>
    <lineage>
        <taxon>Eukaryota</taxon>
        <taxon>Fungi</taxon>
        <taxon>Dikarya</taxon>
        <taxon>Ascomycota</taxon>
        <taxon>Pezizomycotina</taxon>
        <taxon>Pezizomycetes</taxon>
        <taxon>Pezizales</taxon>
        <taxon>Ascobolaceae</taxon>
        <taxon>Ascobolus</taxon>
    </lineage>
</organism>
<dbReference type="Proteomes" id="UP000275078">
    <property type="component" value="Unassembled WGS sequence"/>
</dbReference>
<protein>
    <submittedName>
        <fullName evidence="2">Uncharacterized protein</fullName>
    </submittedName>
</protein>
<accession>A0A3N4I7S7</accession>
<sequence length="159" mass="18064">MLKCNQFQLPSSGTFECRRKDAHRGFSPSTPLSRLPRRPAPPQIRGKPINIEPRFPGRSHTIFGIFQAFTKLRRHQHEPVKQPTHEGKRAKETFDLPEWTQFLDITPHALARTSFLHCHQSLHCDPAQFPVFPAAWSVSGSCQDGNAILLFGANRTSRT</sequence>
<dbReference type="EMBL" id="ML119690">
    <property type="protein sequence ID" value="RPA80231.1"/>
    <property type="molecule type" value="Genomic_DNA"/>
</dbReference>
<name>A0A3N4I7S7_ASCIM</name>
<feature type="region of interest" description="Disordered" evidence="1">
    <location>
        <begin position="18"/>
        <end position="47"/>
    </location>
</feature>
<reference evidence="2 3" key="1">
    <citation type="journal article" date="2018" name="Nat. Ecol. Evol.">
        <title>Pezizomycetes genomes reveal the molecular basis of ectomycorrhizal truffle lifestyle.</title>
        <authorList>
            <person name="Murat C."/>
            <person name="Payen T."/>
            <person name="Noel B."/>
            <person name="Kuo A."/>
            <person name="Morin E."/>
            <person name="Chen J."/>
            <person name="Kohler A."/>
            <person name="Krizsan K."/>
            <person name="Balestrini R."/>
            <person name="Da Silva C."/>
            <person name="Montanini B."/>
            <person name="Hainaut M."/>
            <person name="Levati E."/>
            <person name="Barry K.W."/>
            <person name="Belfiori B."/>
            <person name="Cichocki N."/>
            <person name="Clum A."/>
            <person name="Dockter R.B."/>
            <person name="Fauchery L."/>
            <person name="Guy J."/>
            <person name="Iotti M."/>
            <person name="Le Tacon F."/>
            <person name="Lindquist E.A."/>
            <person name="Lipzen A."/>
            <person name="Malagnac F."/>
            <person name="Mello A."/>
            <person name="Molinier V."/>
            <person name="Miyauchi S."/>
            <person name="Poulain J."/>
            <person name="Riccioni C."/>
            <person name="Rubini A."/>
            <person name="Sitrit Y."/>
            <person name="Splivallo R."/>
            <person name="Traeger S."/>
            <person name="Wang M."/>
            <person name="Zifcakova L."/>
            <person name="Wipf D."/>
            <person name="Zambonelli A."/>
            <person name="Paolocci F."/>
            <person name="Nowrousian M."/>
            <person name="Ottonello S."/>
            <person name="Baldrian P."/>
            <person name="Spatafora J.W."/>
            <person name="Henrissat B."/>
            <person name="Nagy L.G."/>
            <person name="Aury J.M."/>
            <person name="Wincker P."/>
            <person name="Grigoriev I.V."/>
            <person name="Bonfante P."/>
            <person name="Martin F.M."/>
        </authorList>
    </citation>
    <scope>NUCLEOTIDE SEQUENCE [LARGE SCALE GENOMIC DNA]</scope>
    <source>
        <strain evidence="2 3">RN42</strain>
    </source>
</reference>
<evidence type="ECO:0000313" key="3">
    <source>
        <dbReference type="Proteomes" id="UP000275078"/>
    </source>
</evidence>